<gene>
    <name evidence="2" type="ORF">chiPu_0018939</name>
</gene>
<evidence type="ECO:0000256" key="1">
    <source>
        <dbReference type="SAM" id="MobiDB-lite"/>
    </source>
</evidence>
<protein>
    <submittedName>
        <fullName evidence="2">Uncharacterized protein</fullName>
    </submittedName>
</protein>
<dbReference type="EMBL" id="BEZZ01001753">
    <property type="protein sequence ID" value="GCC20380.1"/>
    <property type="molecule type" value="Genomic_DNA"/>
</dbReference>
<reference evidence="2 3" key="1">
    <citation type="journal article" date="2018" name="Nat. Ecol. Evol.">
        <title>Shark genomes provide insights into elasmobranch evolution and the origin of vertebrates.</title>
        <authorList>
            <person name="Hara Y"/>
            <person name="Yamaguchi K"/>
            <person name="Onimaru K"/>
            <person name="Kadota M"/>
            <person name="Koyanagi M"/>
            <person name="Keeley SD"/>
            <person name="Tatsumi K"/>
            <person name="Tanaka K"/>
            <person name="Motone F"/>
            <person name="Kageyama Y"/>
            <person name="Nozu R"/>
            <person name="Adachi N"/>
            <person name="Nishimura O"/>
            <person name="Nakagawa R"/>
            <person name="Tanegashima C"/>
            <person name="Kiyatake I"/>
            <person name="Matsumoto R"/>
            <person name="Murakumo K"/>
            <person name="Nishida K"/>
            <person name="Terakita A"/>
            <person name="Kuratani S"/>
            <person name="Sato K"/>
            <person name="Hyodo S Kuraku.S."/>
        </authorList>
    </citation>
    <scope>NUCLEOTIDE SEQUENCE [LARGE SCALE GENOMIC DNA]</scope>
</reference>
<evidence type="ECO:0000313" key="3">
    <source>
        <dbReference type="Proteomes" id="UP000287033"/>
    </source>
</evidence>
<proteinExistence type="predicted"/>
<feature type="region of interest" description="Disordered" evidence="1">
    <location>
        <begin position="47"/>
        <end position="73"/>
    </location>
</feature>
<evidence type="ECO:0000313" key="2">
    <source>
        <dbReference type="EMBL" id="GCC20380.1"/>
    </source>
</evidence>
<keyword evidence="3" id="KW-1185">Reference proteome</keyword>
<feature type="compositionally biased region" description="Basic and acidic residues" evidence="1">
    <location>
        <begin position="47"/>
        <end position="56"/>
    </location>
</feature>
<name>A0A401RRB7_CHIPU</name>
<comment type="caution">
    <text evidence="2">The sequence shown here is derived from an EMBL/GenBank/DDBJ whole genome shotgun (WGS) entry which is preliminary data.</text>
</comment>
<organism evidence="2 3">
    <name type="scientific">Chiloscyllium punctatum</name>
    <name type="common">Brownbanded bambooshark</name>
    <name type="synonym">Hemiscyllium punctatum</name>
    <dbReference type="NCBI Taxonomy" id="137246"/>
    <lineage>
        <taxon>Eukaryota</taxon>
        <taxon>Metazoa</taxon>
        <taxon>Chordata</taxon>
        <taxon>Craniata</taxon>
        <taxon>Vertebrata</taxon>
        <taxon>Chondrichthyes</taxon>
        <taxon>Elasmobranchii</taxon>
        <taxon>Galeomorphii</taxon>
        <taxon>Galeoidea</taxon>
        <taxon>Orectolobiformes</taxon>
        <taxon>Hemiscylliidae</taxon>
        <taxon>Chiloscyllium</taxon>
    </lineage>
</organism>
<dbReference type="AlphaFoldDB" id="A0A401RRB7"/>
<accession>A0A401RRB7</accession>
<dbReference type="Proteomes" id="UP000287033">
    <property type="component" value="Unassembled WGS sequence"/>
</dbReference>
<sequence>MMAAPVALTLTPSLVHEMILRTRQEPFSQRTQQFHLQSPSANFTLQAKEKRNKEQTATEASGAVSVRGSGRPSPRVCVCELQFGKSDFGEHREKRVVPANKTASLFA</sequence>